<reference evidence="2 3" key="1">
    <citation type="journal article" date="2019" name="Sci. Rep.">
        <title>A high-quality genome of Eragrostis curvula grass provides insights into Poaceae evolution and supports new strategies to enhance forage quality.</title>
        <authorList>
            <person name="Carballo J."/>
            <person name="Santos B.A.C.M."/>
            <person name="Zappacosta D."/>
            <person name="Garbus I."/>
            <person name="Selva J.P."/>
            <person name="Gallo C.A."/>
            <person name="Diaz A."/>
            <person name="Albertini E."/>
            <person name="Caccamo M."/>
            <person name="Echenique V."/>
        </authorList>
    </citation>
    <scope>NUCLEOTIDE SEQUENCE [LARGE SCALE GENOMIC DNA]</scope>
    <source>
        <strain evidence="3">cv. Victoria</strain>
        <tissue evidence="2">Leaf</tissue>
    </source>
</reference>
<dbReference type="Gramene" id="TVU24018">
    <property type="protein sequence ID" value="TVU24018"/>
    <property type="gene ID" value="EJB05_26410"/>
</dbReference>
<sequence length="82" mass="8946">MEKPNQKVTMAHDDGAAVPLLDSSTGKPPRRNMYAFFYATLASMTTIFMGYNLALMSGAQLFIREDLSLSDAEIEVLAGSIN</sequence>
<evidence type="ECO:0000313" key="3">
    <source>
        <dbReference type="Proteomes" id="UP000324897"/>
    </source>
</evidence>
<dbReference type="Proteomes" id="UP000324897">
    <property type="component" value="Chromosome 2"/>
</dbReference>
<dbReference type="OrthoDB" id="686310at2759"/>
<proteinExistence type="predicted"/>
<evidence type="ECO:0000313" key="2">
    <source>
        <dbReference type="EMBL" id="TVU24018.1"/>
    </source>
</evidence>
<evidence type="ECO:0008006" key="4">
    <source>
        <dbReference type="Google" id="ProtNLM"/>
    </source>
</evidence>
<feature type="transmembrane region" description="Helical" evidence="1">
    <location>
        <begin position="33"/>
        <end position="54"/>
    </location>
</feature>
<keyword evidence="1" id="KW-0472">Membrane</keyword>
<dbReference type="AlphaFoldDB" id="A0A5J9UL44"/>
<keyword evidence="1" id="KW-0812">Transmembrane</keyword>
<accession>A0A5J9UL44</accession>
<dbReference type="EMBL" id="RWGY01000013">
    <property type="protein sequence ID" value="TVU24018.1"/>
    <property type="molecule type" value="Genomic_DNA"/>
</dbReference>
<gene>
    <name evidence="2" type="ORF">EJB05_26410</name>
</gene>
<feature type="non-terminal residue" evidence="2">
    <location>
        <position position="82"/>
    </location>
</feature>
<keyword evidence="1" id="KW-1133">Transmembrane helix</keyword>
<organism evidence="2 3">
    <name type="scientific">Eragrostis curvula</name>
    <name type="common">weeping love grass</name>
    <dbReference type="NCBI Taxonomy" id="38414"/>
    <lineage>
        <taxon>Eukaryota</taxon>
        <taxon>Viridiplantae</taxon>
        <taxon>Streptophyta</taxon>
        <taxon>Embryophyta</taxon>
        <taxon>Tracheophyta</taxon>
        <taxon>Spermatophyta</taxon>
        <taxon>Magnoliopsida</taxon>
        <taxon>Liliopsida</taxon>
        <taxon>Poales</taxon>
        <taxon>Poaceae</taxon>
        <taxon>PACMAD clade</taxon>
        <taxon>Chloridoideae</taxon>
        <taxon>Eragrostideae</taxon>
        <taxon>Eragrostidinae</taxon>
        <taxon>Eragrostis</taxon>
    </lineage>
</organism>
<protein>
    <recommendedName>
        <fullName evidence="4">Major facilitator superfamily (MFS) profile domain-containing protein</fullName>
    </recommendedName>
</protein>
<keyword evidence="3" id="KW-1185">Reference proteome</keyword>
<comment type="caution">
    <text evidence="2">The sequence shown here is derived from an EMBL/GenBank/DDBJ whole genome shotgun (WGS) entry which is preliminary data.</text>
</comment>
<evidence type="ECO:0000256" key="1">
    <source>
        <dbReference type="SAM" id="Phobius"/>
    </source>
</evidence>
<name>A0A5J9UL44_9POAL</name>